<evidence type="ECO:0000256" key="8">
    <source>
        <dbReference type="ARBA" id="ARBA00047481"/>
    </source>
</evidence>
<keyword evidence="5 9" id="KW-0808">Transferase</keyword>
<dbReference type="PROSITE" id="PS00599">
    <property type="entry name" value="AA_TRANSFER_CLASS_2"/>
    <property type="match status" value="1"/>
</dbReference>
<dbReference type="EMBL" id="JAQOTG010000001">
    <property type="protein sequence ID" value="MDE8562356.1"/>
    <property type="molecule type" value="Genomic_DNA"/>
</dbReference>
<dbReference type="PANTHER" id="PTHR43643">
    <property type="entry name" value="HISTIDINOL-PHOSPHATE AMINOTRANSFERASE 2"/>
    <property type="match status" value="1"/>
</dbReference>
<evidence type="ECO:0000256" key="4">
    <source>
        <dbReference type="ARBA" id="ARBA00022576"/>
    </source>
</evidence>
<dbReference type="InterPro" id="IPR001917">
    <property type="entry name" value="Aminotrans_II_pyridoxalP_BS"/>
</dbReference>
<accession>A0ABT5VZ50</accession>
<dbReference type="InterPro" id="IPR015424">
    <property type="entry name" value="PyrdxlP-dep_Trfase"/>
</dbReference>
<keyword evidence="6 9" id="KW-0663">Pyridoxal phosphate</keyword>
<name>A0ABT5VZ50_9BACL</name>
<dbReference type="RefSeq" id="WP_275191626.1">
    <property type="nucleotide sequence ID" value="NZ_JAQOTG010000001.1"/>
</dbReference>
<evidence type="ECO:0000256" key="6">
    <source>
        <dbReference type="ARBA" id="ARBA00022898"/>
    </source>
</evidence>
<evidence type="ECO:0000256" key="5">
    <source>
        <dbReference type="ARBA" id="ARBA00022679"/>
    </source>
</evidence>
<comment type="caution">
    <text evidence="11">The sequence shown here is derived from an EMBL/GenBank/DDBJ whole genome shotgun (WGS) entry which is preliminary data.</text>
</comment>
<evidence type="ECO:0000256" key="7">
    <source>
        <dbReference type="ARBA" id="ARBA00023102"/>
    </source>
</evidence>
<dbReference type="InterPro" id="IPR004839">
    <property type="entry name" value="Aminotransferase_I/II_large"/>
</dbReference>
<dbReference type="PANTHER" id="PTHR43643:SF3">
    <property type="entry name" value="HISTIDINOL-PHOSPHATE AMINOTRANSFERASE"/>
    <property type="match status" value="1"/>
</dbReference>
<comment type="catalytic activity">
    <reaction evidence="8 9">
        <text>L-histidinol phosphate + 2-oxoglutarate = 3-(imidazol-4-yl)-2-oxopropyl phosphate + L-glutamate</text>
        <dbReference type="Rhea" id="RHEA:23744"/>
        <dbReference type="ChEBI" id="CHEBI:16810"/>
        <dbReference type="ChEBI" id="CHEBI:29985"/>
        <dbReference type="ChEBI" id="CHEBI:57766"/>
        <dbReference type="ChEBI" id="CHEBI:57980"/>
        <dbReference type="EC" id="2.6.1.9"/>
    </reaction>
</comment>
<comment type="subunit">
    <text evidence="3 9">Homodimer.</text>
</comment>
<dbReference type="NCBIfam" id="TIGR01141">
    <property type="entry name" value="hisC"/>
    <property type="match status" value="1"/>
</dbReference>
<keyword evidence="7 9" id="KW-0368">Histidine biosynthesis</keyword>
<evidence type="ECO:0000313" key="11">
    <source>
        <dbReference type="EMBL" id="MDE8562356.1"/>
    </source>
</evidence>
<dbReference type="HAMAP" id="MF_01023">
    <property type="entry name" value="HisC_aminotrans_2"/>
    <property type="match status" value="1"/>
</dbReference>
<dbReference type="InterPro" id="IPR050106">
    <property type="entry name" value="HistidinolP_aminotransfase"/>
</dbReference>
<comment type="pathway">
    <text evidence="2 9">Amino-acid biosynthesis; L-histidine biosynthesis; L-histidine from 5-phospho-alpha-D-ribose 1-diphosphate: step 7/9.</text>
</comment>
<dbReference type="Pfam" id="PF00155">
    <property type="entry name" value="Aminotran_1_2"/>
    <property type="match status" value="1"/>
</dbReference>
<sequence length="365" mass="41096">MKIKNQLQGLPPYQPGKSMEEVKQQYGLTDVIKLASNENPYGSSPTVKKAIVQVLDQLELYPDGYARILRKEVARHLGVKETQLLFGNGSDEVIQILCRAFLSAETNTVMAAPTFPQYRHNAVIEGAEIREIPLVDGCHDLSSMLAAIDEQTRIVWVCNPNNPTGTYVDEQQLSAFLQQVPKHVLVVLDEAYYEYVTAEDYPETVPLLNEYHNLMILRTFSKAYGLASLRIGYGVANEALIQQVEPAREPFNTSSVAQAAALAALSDQTFIQQCVSKNKQELEKFYRFCQEHRLSYYPSETNFILIDFGIEGNRVFQYLLEKGMIVRSGNALGFPTSVRITIGSEEQNQKLFQVLGQMLKETQLV</sequence>
<evidence type="ECO:0000256" key="3">
    <source>
        <dbReference type="ARBA" id="ARBA00011738"/>
    </source>
</evidence>
<protein>
    <recommendedName>
        <fullName evidence="9">Histidinol-phosphate aminotransferase</fullName>
        <ecNumber evidence="9">2.6.1.9</ecNumber>
    </recommendedName>
    <alternativeName>
        <fullName evidence="9">Imidazole acetol-phosphate transaminase</fullName>
    </alternativeName>
</protein>
<dbReference type="InterPro" id="IPR005861">
    <property type="entry name" value="HisP_aminotrans"/>
</dbReference>
<organism evidence="11 12">
    <name type="scientific">Anoxybacteroides rupiense</name>
    <dbReference type="NCBI Taxonomy" id="311460"/>
    <lineage>
        <taxon>Bacteria</taxon>
        <taxon>Bacillati</taxon>
        <taxon>Bacillota</taxon>
        <taxon>Bacilli</taxon>
        <taxon>Bacillales</taxon>
        <taxon>Anoxybacillaceae</taxon>
        <taxon>Anoxybacteroides</taxon>
    </lineage>
</organism>
<dbReference type="Gene3D" id="3.90.1150.10">
    <property type="entry name" value="Aspartate Aminotransferase, domain 1"/>
    <property type="match status" value="1"/>
</dbReference>
<feature type="modified residue" description="N6-(pyridoxal phosphate)lysine" evidence="9">
    <location>
        <position position="222"/>
    </location>
</feature>
<keyword evidence="4 9" id="KW-0032">Aminotransferase</keyword>
<evidence type="ECO:0000313" key="12">
    <source>
        <dbReference type="Proteomes" id="UP001213979"/>
    </source>
</evidence>
<gene>
    <name evidence="9 11" type="primary">hisC</name>
    <name evidence="11" type="ORF">PNH38_00505</name>
</gene>
<dbReference type="EC" id="2.6.1.9" evidence="9"/>
<dbReference type="Gene3D" id="3.40.640.10">
    <property type="entry name" value="Type I PLP-dependent aspartate aminotransferase-like (Major domain)"/>
    <property type="match status" value="1"/>
</dbReference>
<feature type="domain" description="Aminotransferase class I/classII large" evidence="10">
    <location>
        <begin position="29"/>
        <end position="354"/>
    </location>
</feature>
<dbReference type="GO" id="GO:0004400">
    <property type="term" value="F:histidinol-phosphate transaminase activity"/>
    <property type="evidence" value="ECO:0007669"/>
    <property type="project" value="UniProtKB-EC"/>
</dbReference>
<evidence type="ECO:0000259" key="10">
    <source>
        <dbReference type="Pfam" id="PF00155"/>
    </source>
</evidence>
<dbReference type="SUPFAM" id="SSF53383">
    <property type="entry name" value="PLP-dependent transferases"/>
    <property type="match status" value="1"/>
</dbReference>
<dbReference type="Proteomes" id="UP001213979">
    <property type="component" value="Unassembled WGS sequence"/>
</dbReference>
<keyword evidence="12" id="KW-1185">Reference proteome</keyword>
<evidence type="ECO:0000256" key="1">
    <source>
        <dbReference type="ARBA" id="ARBA00001933"/>
    </source>
</evidence>
<comment type="similarity">
    <text evidence="9">Belongs to the class-II pyridoxal-phosphate-dependent aminotransferase family. Histidinol-phosphate aminotransferase subfamily.</text>
</comment>
<keyword evidence="9" id="KW-0028">Amino-acid biosynthesis</keyword>
<proteinExistence type="inferred from homology"/>
<dbReference type="InterPro" id="IPR015421">
    <property type="entry name" value="PyrdxlP-dep_Trfase_major"/>
</dbReference>
<evidence type="ECO:0000256" key="9">
    <source>
        <dbReference type="HAMAP-Rule" id="MF_01023"/>
    </source>
</evidence>
<dbReference type="InterPro" id="IPR015422">
    <property type="entry name" value="PyrdxlP-dep_Trfase_small"/>
</dbReference>
<dbReference type="CDD" id="cd00609">
    <property type="entry name" value="AAT_like"/>
    <property type="match status" value="1"/>
</dbReference>
<comment type="cofactor">
    <cofactor evidence="1 9">
        <name>pyridoxal 5'-phosphate</name>
        <dbReference type="ChEBI" id="CHEBI:597326"/>
    </cofactor>
</comment>
<evidence type="ECO:0000256" key="2">
    <source>
        <dbReference type="ARBA" id="ARBA00005011"/>
    </source>
</evidence>
<reference evidence="11 12" key="1">
    <citation type="submission" date="2023-01" db="EMBL/GenBank/DDBJ databases">
        <title>Genome-based reclassification of Anoxybacillus geothermalis as a later heterotypic synonym of Anoxybacillus rupiensis.</title>
        <authorList>
            <person name="Inan Bektas K."/>
            <person name="Canakci S."/>
            <person name="Belduz A.A."/>
            <person name="Guler H.H."/>
        </authorList>
    </citation>
    <scope>NUCLEOTIDE SEQUENCE [LARGE SCALE GENOMIC DNA]</scope>
    <source>
        <strain evidence="11 12">DSM 17127</strain>
    </source>
</reference>